<dbReference type="Proteomes" id="UP000770661">
    <property type="component" value="Unassembled WGS sequence"/>
</dbReference>
<dbReference type="SUPFAM" id="SSF50044">
    <property type="entry name" value="SH3-domain"/>
    <property type="match status" value="1"/>
</dbReference>
<feature type="compositionally biased region" description="Basic residues" evidence="3">
    <location>
        <begin position="197"/>
        <end position="212"/>
    </location>
</feature>
<dbReference type="PANTHER" id="PTHR12301:SF10">
    <property type="match status" value="1"/>
</dbReference>
<dbReference type="PROSITE" id="PS50002">
    <property type="entry name" value="SH3"/>
    <property type="match status" value="1"/>
</dbReference>
<dbReference type="InterPro" id="IPR001452">
    <property type="entry name" value="SH3_domain"/>
</dbReference>
<dbReference type="Pfam" id="PF07653">
    <property type="entry name" value="SH3_2"/>
    <property type="match status" value="1"/>
</dbReference>
<name>A0A8J4YD22_CHIOP</name>
<feature type="region of interest" description="Disordered" evidence="3">
    <location>
        <begin position="53"/>
        <end position="240"/>
    </location>
</feature>
<feature type="region of interest" description="Disordered" evidence="3">
    <location>
        <begin position="490"/>
        <end position="657"/>
    </location>
</feature>
<feature type="region of interest" description="Disordered" evidence="3">
    <location>
        <begin position="971"/>
        <end position="1012"/>
    </location>
</feature>
<keyword evidence="6" id="KW-1185">Reference proteome</keyword>
<feature type="domain" description="SH3" evidence="4">
    <location>
        <begin position="660"/>
        <end position="721"/>
    </location>
</feature>
<evidence type="ECO:0000313" key="6">
    <source>
        <dbReference type="Proteomes" id="UP000770661"/>
    </source>
</evidence>
<feature type="compositionally biased region" description="Basic and acidic residues" evidence="3">
    <location>
        <begin position="329"/>
        <end position="338"/>
    </location>
</feature>
<feature type="region of interest" description="Disordered" evidence="3">
    <location>
        <begin position="317"/>
        <end position="357"/>
    </location>
</feature>
<dbReference type="SUPFAM" id="SSF47769">
    <property type="entry name" value="SAM/Pointed domain"/>
    <property type="match status" value="1"/>
</dbReference>
<feature type="compositionally biased region" description="Polar residues" evidence="3">
    <location>
        <begin position="490"/>
        <end position="499"/>
    </location>
</feature>
<dbReference type="InterPro" id="IPR001660">
    <property type="entry name" value="SAM"/>
</dbReference>
<feature type="compositionally biased region" description="Polar residues" evidence="3">
    <location>
        <begin position="852"/>
        <end position="866"/>
    </location>
</feature>
<evidence type="ECO:0000313" key="5">
    <source>
        <dbReference type="EMBL" id="KAG0722009.1"/>
    </source>
</evidence>
<dbReference type="SMART" id="SM00454">
    <property type="entry name" value="SAM"/>
    <property type="match status" value="1"/>
</dbReference>
<dbReference type="OrthoDB" id="10047268at2759"/>
<protein>
    <submittedName>
        <fullName evidence="5">SAM and SH3 domain-containing protein 1</fullName>
    </submittedName>
</protein>
<keyword evidence="1 2" id="KW-0728">SH3 domain</keyword>
<dbReference type="SMART" id="SM00326">
    <property type="entry name" value="SH3"/>
    <property type="match status" value="1"/>
</dbReference>
<dbReference type="InterPro" id="IPR013761">
    <property type="entry name" value="SAM/pointed_sf"/>
</dbReference>
<feature type="region of interest" description="Disordered" evidence="3">
    <location>
        <begin position="843"/>
        <end position="952"/>
    </location>
</feature>
<feature type="region of interest" description="Disordered" evidence="3">
    <location>
        <begin position="448"/>
        <end position="468"/>
    </location>
</feature>
<feature type="compositionally biased region" description="Basic and acidic residues" evidence="3">
    <location>
        <begin position="127"/>
        <end position="140"/>
    </location>
</feature>
<dbReference type="InterPro" id="IPR051725">
    <property type="entry name" value="SAM-SH3_domain_protein"/>
</dbReference>
<feature type="compositionally biased region" description="Low complexity" evidence="3">
    <location>
        <begin position="89"/>
        <end position="99"/>
    </location>
</feature>
<evidence type="ECO:0000256" key="1">
    <source>
        <dbReference type="ARBA" id="ARBA00022443"/>
    </source>
</evidence>
<accession>A0A8J4YD22</accession>
<evidence type="ECO:0000256" key="2">
    <source>
        <dbReference type="PROSITE-ProRule" id="PRU00192"/>
    </source>
</evidence>
<feature type="compositionally biased region" description="Low complexity" evidence="3">
    <location>
        <begin position="894"/>
        <end position="914"/>
    </location>
</feature>
<feature type="compositionally biased region" description="Basic and acidic residues" evidence="3">
    <location>
        <begin position="161"/>
        <end position="179"/>
    </location>
</feature>
<sequence length="1012" mass="110660">MLSLLFVCRTLLTAEYHVSDGPGAACGVPGVAMESSYLPRHCRRPSEERLLCSSDARERKRPSSLPLHPSTLRRTSSNGDPCHALPLEQRPSQPRAPSQPDVPNLEDIPEAHTPVADVIPESATCESRTHDAVARPESRTPESSATLVPLTPEPDATSESRTPESHTSRSRRTTPESHSDATSLKSRPRHALSGARSVKRKGFQARQGRPRRALYVATPLPPQPREHPVGRAQTEPPPSPNILQVSWVWESSRHTSLRRRPSRRVSCRWKKPRVMPRRAPLRGVKMGGIGDDLLEDNGGDADGDDTVVIWQVPRQEAEAAGRSTTGRLQGEDRKDKGFLRRRAKSESATSPAKPFKRKWRHSEILFPRVLTEALQTRPEESGDKSRTLLQKAKSLPGYMKKVSHVLFKTSKDDDEASCVVRRTGASTFYVEVEDCPQELPGAVLAETTGADASQGTKRHSPSLRGGFLRPRRLNWNQKYKRAMEQCRTQGPNICVTSPEGQEEDGDAKNEDGKGLLGRIFGQLRPRSGSTSTSRSYVSSRSSMSGGSEDGHSPPHSSDYEEQDEAERTGSASLVGRMRGLRRDMQKKISRLKSPRGSTSSSPGPLGPLERPNALAAPGTSPHPVAASCDSIPSSVPPAAPPSGSNRSSLSGEDAEPYTGPFIGRAKALVDCQPSPYDRDALKFKKGDTIDIIAKNPSGLWKGCVDGRVGHFKFILVEEEVERPVRKTRAGRGTTPRRGRSRTLEELLTRLHLGHLIQVFMLNGYEDLEHFRDMEKADLDCLGITDPETCAKLLTAVALIHDVDSEPEPDLPETLETTEAALRRGDHGRDSGCYTDHRCCAHPPSVLDENNLDTRQSTPSTDTSSGYHSRGPYNIPVGEGGQAMRDDAHSSALDSPPSEATTTTSGTATLPSSTSDSHSYRAHPATVLPASPRLQSRHAHHQGNPRLRHDDPDVDYEAKFVTARNVFEKEVVRREVPVSVRGQKHDTDSQQAAEEAEQAGSSEADGDATVSPP</sequence>
<feature type="compositionally biased region" description="Low complexity" evidence="3">
    <location>
        <begin position="526"/>
        <end position="546"/>
    </location>
</feature>
<feature type="compositionally biased region" description="Low complexity" evidence="3">
    <location>
        <begin position="594"/>
        <end position="611"/>
    </location>
</feature>
<organism evidence="5 6">
    <name type="scientific">Chionoecetes opilio</name>
    <name type="common">Atlantic snow crab</name>
    <name type="synonym">Cancer opilio</name>
    <dbReference type="NCBI Taxonomy" id="41210"/>
    <lineage>
        <taxon>Eukaryota</taxon>
        <taxon>Metazoa</taxon>
        <taxon>Ecdysozoa</taxon>
        <taxon>Arthropoda</taxon>
        <taxon>Crustacea</taxon>
        <taxon>Multicrustacea</taxon>
        <taxon>Malacostraca</taxon>
        <taxon>Eumalacostraca</taxon>
        <taxon>Eucarida</taxon>
        <taxon>Decapoda</taxon>
        <taxon>Pleocyemata</taxon>
        <taxon>Brachyura</taxon>
        <taxon>Eubrachyura</taxon>
        <taxon>Majoidea</taxon>
        <taxon>Majidae</taxon>
        <taxon>Chionoecetes</taxon>
    </lineage>
</organism>
<reference evidence="5" key="1">
    <citation type="submission" date="2020-07" db="EMBL/GenBank/DDBJ databases">
        <title>The High-quality genome of the commercially important snow crab, Chionoecetes opilio.</title>
        <authorList>
            <person name="Jeong J.-H."/>
            <person name="Ryu S."/>
        </authorList>
    </citation>
    <scope>NUCLEOTIDE SEQUENCE</scope>
    <source>
        <strain evidence="5">MADBK_172401_WGS</strain>
        <tissue evidence="5">Digestive gland</tissue>
    </source>
</reference>
<comment type="caution">
    <text evidence="5">The sequence shown here is derived from an EMBL/GenBank/DDBJ whole genome shotgun (WGS) entry which is preliminary data.</text>
</comment>
<evidence type="ECO:0000259" key="4">
    <source>
        <dbReference type="PROSITE" id="PS50002"/>
    </source>
</evidence>
<feature type="compositionally biased region" description="Low complexity" evidence="3">
    <location>
        <begin position="988"/>
        <end position="1002"/>
    </location>
</feature>
<dbReference type="InterPro" id="IPR036028">
    <property type="entry name" value="SH3-like_dom_sf"/>
</dbReference>
<gene>
    <name evidence="5" type="primary">Sash1</name>
    <name evidence="5" type="ORF">GWK47_045261</name>
</gene>
<dbReference type="Gene3D" id="1.10.150.50">
    <property type="entry name" value="Transcription Factor, Ets-1"/>
    <property type="match status" value="1"/>
</dbReference>
<proteinExistence type="predicted"/>
<evidence type="ECO:0000256" key="3">
    <source>
        <dbReference type="SAM" id="MobiDB-lite"/>
    </source>
</evidence>
<dbReference type="EMBL" id="JACEEZ010010144">
    <property type="protein sequence ID" value="KAG0722009.1"/>
    <property type="molecule type" value="Genomic_DNA"/>
</dbReference>
<dbReference type="AlphaFoldDB" id="A0A8J4YD22"/>
<dbReference type="Gene3D" id="2.30.30.40">
    <property type="entry name" value="SH3 Domains"/>
    <property type="match status" value="1"/>
</dbReference>
<dbReference type="PANTHER" id="PTHR12301">
    <property type="entry name" value="SAM-DOMAIN, SH3 AND NUCLEAR LOCALIZATION SIGNALS PROTEIN RELATED"/>
    <property type="match status" value="1"/>
</dbReference>